<dbReference type="SUPFAM" id="SSF63882">
    <property type="entry name" value="MoeA N-terminal region -like"/>
    <property type="match status" value="1"/>
</dbReference>
<dbReference type="InterPro" id="IPR001453">
    <property type="entry name" value="MoaB/Mog_dom"/>
</dbReference>
<dbReference type="CDD" id="cd00887">
    <property type="entry name" value="MoeA"/>
    <property type="match status" value="1"/>
</dbReference>
<evidence type="ECO:0000313" key="12">
    <source>
        <dbReference type="EMBL" id="MBM7614874.1"/>
    </source>
</evidence>
<dbReference type="InterPro" id="IPR038987">
    <property type="entry name" value="MoeA-like"/>
</dbReference>
<keyword evidence="13" id="KW-1185">Reference proteome</keyword>
<evidence type="ECO:0000256" key="7">
    <source>
        <dbReference type="ARBA" id="ARBA00022505"/>
    </source>
</evidence>
<dbReference type="GO" id="GO:0061599">
    <property type="term" value="F:molybdopterin molybdotransferase activity"/>
    <property type="evidence" value="ECO:0007669"/>
    <property type="project" value="UniProtKB-EC"/>
</dbReference>
<evidence type="ECO:0000256" key="4">
    <source>
        <dbReference type="ARBA" id="ARBA00010763"/>
    </source>
</evidence>
<dbReference type="Pfam" id="PF03453">
    <property type="entry name" value="MoeA_N"/>
    <property type="match status" value="1"/>
</dbReference>
<evidence type="ECO:0000256" key="3">
    <source>
        <dbReference type="ARBA" id="ARBA00005046"/>
    </source>
</evidence>
<dbReference type="Proteomes" id="UP001314796">
    <property type="component" value="Unassembled WGS sequence"/>
</dbReference>
<evidence type="ECO:0000313" key="13">
    <source>
        <dbReference type="Proteomes" id="UP001314796"/>
    </source>
</evidence>
<gene>
    <name evidence="12" type="ORF">JOC73_001393</name>
</gene>
<dbReference type="SUPFAM" id="SSF53218">
    <property type="entry name" value="Molybdenum cofactor biosynthesis proteins"/>
    <property type="match status" value="1"/>
</dbReference>
<keyword evidence="8 10" id="KW-0501">Molybdenum cofactor biosynthesis</keyword>
<dbReference type="InterPro" id="IPR008284">
    <property type="entry name" value="MoCF_biosynth_CS"/>
</dbReference>
<comment type="caution">
    <text evidence="12">The sequence shown here is derived from an EMBL/GenBank/DDBJ whole genome shotgun (WGS) entry which is preliminary data.</text>
</comment>
<keyword evidence="10" id="KW-0460">Magnesium</keyword>
<comment type="function">
    <text evidence="1 10">Catalyzes the insertion of molybdate into adenylated molybdopterin with the concomitant release of AMP.</text>
</comment>
<accession>A0ABS2NQK2</accession>
<comment type="similarity">
    <text evidence="4 10">Belongs to the MoeA family.</text>
</comment>
<evidence type="ECO:0000256" key="2">
    <source>
        <dbReference type="ARBA" id="ARBA00003487"/>
    </source>
</evidence>
<evidence type="ECO:0000256" key="5">
    <source>
        <dbReference type="ARBA" id="ARBA00013269"/>
    </source>
</evidence>
<evidence type="ECO:0000256" key="8">
    <source>
        <dbReference type="ARBA" id="ARBA00023150"/>
    </source>
</evidence>
<dbReference type="Pfam" id="PF03454">
    <property type="entry name" value="MoeA_C"/>
    <property type="match status" value="1"/>
</dbReference>
<dbReference type="Pfam" id="PF00994">
    <property type="entry name" value="MoCF_biosynth"/>
    <property type="match status" value="1"/>
</dbReference>
<comment type="pathway">
    <text evidence="3 10">Cofactor biosynthesis; molybdopterin biosynthesis.</text>
</comment>
<evidence type="ECO:0000256" key="10">
    <source>
        <dbReference type="RuleBase" id="RU365090"/>
    </source>
</evidence>
<sequence>MELLSTLSMKEAKEKVRGIFQDLFLKAEEVSIWEAIDRVLAVDVISPINVPEFHRSTVDGYAVLSKDTNGASESLPSFLDIVGEIEMGQEVNLEIKSGNTCYIPTGGMLPKGSDGVVMVEYTELLEEKTVCIQRPVAPLENTLQKGDDLQEGQVVFQKGHQLRSHDIGVLAGMGFATVEVYQKPRISIISTGNELVSLEEELQMGKIRDMNTYSLSAAALQDHAMIVRAIIVKDHFDDLKAMLEKSIEDSDIVLISGGSSMGTKDITKDVINFVGEPGVFIHGIAVKPGKPTIVGKLGNVAVYGLPGQPVSAMVIYQVLVRDLIHSLYGIHKIQPYILGELTVNISSNMGKEHYVMVNLTQEKNKTLVSPVYGKSGMLTMMAKSIGYICIEQNQEGLEKGSNVKVYLF</sequence>
<feature type="domain" description="MoaB/Mog" evidence="11">
    <location>
        <begin position="187"/>
        <end position="326"/>
    </location>
</feature>
<keyword evidence="10" id="KW-0479">Metal-binding</keyword>
<comment type="catalytic activity">
    <reaction evidence="9">
        <text>adenylyl-molybdopterin + molybdate = Mo-molybdopterin + AMP + H(+)</text>
        <dbReference type="Rhea" id="RHEA:35047"/>
        <dbReference type="ChEBI" id="CHEBI:15378"/>
        <dbReference type="ChEBI" id="CHEBI:36264"/>
        <dbReference type="ChEBI" id="CHEBI:62727"/>
        <dbReference type="ChEBI" id="CHEBI:71302"/>
        <dbReference type="ChEBI" id="CHEBI:456215"/>
        <dbReference type="EC" id="2.10.1.1"/>
    </reaction>
</comment>
<evidence type="ECO:0000256" key="9">
    <source>
        <dbReference type="ARBA" id="ARBA00047317"/>
    </source>
</evidence>
<dbReference type="InterPro" id="IPR036425">
    <property type="entry name" value="MoaB/Mog-like_dom_sf"/>
</dbReference>
<comment type="function">
    <text evidence="2">May be involved in the biosynthesis of molybdopterin.</text>
</comment>
<dbReference type="PROSITE" id="PS01079">
    <property type="entry name" value="MOCF_BIOSYNTHESIS_2"/>
    <property type="match status" value="1"/>
</dbReference>
<dbReference type="InterPro" id="IPR005110">
    <property type="entry name" value="MoeA_linker/N"/>
</dbReference>
<evidence type="ECO:0000256" key="6">
    <source>
        <dbReference type="ARBA" id="ARBA00021108"/>
    </source>
</evidence>
<dbReference type="InterPro" id="IPR005111">
    <property type="entry name" value="MoeA_C_domain_IV"/>
</dbReference>
<keyword evidence="7 10" id="KW-0500">Molybdenum</keyword>
<reference evidence="12 13" key="1">
    <citation type="submission" date="2021-01" db="EMBL/GenBank/DDBJ databases">
        <title>Genomic Encyclopedia of Type Strains, Phase IV (KMG-IV): sequencing the most valuable type-strain genomes for metagenomic binning, comparative biology and taxonomic classification.</title>
        <authorList>
            <person name="Goeker M."/>
        </authorList>
    </citation>
    <scope>NUCLEOTIDE SEQUENCE [LARGE SCALE GENOMIC DNA]</scope>
    <source>
        <strain evidence="12 13">DSM 25890</strain>
    </source>
</reference>
<keyword evidence="10 12" id="KW-0808">Transferase</keyword>
<dbReference type="InterPro" id="IPR036688">
    <property type="entry name" value="MoeA_C_domain_IV_sf"/>
</dbReference>
<dbReference type="Gene3D" id="3.90.105.10">
    <property type="entry name" value="Molybdopterin biosynthesis moea protein, domain 2"/>
    <property type="match status" value="1"/>
</dbReference>
<evidence type="ECO:0000256" key="1">
    <source>
        <dbReference type="ARBA" id="ARBA00002901"/>
    </source>
</evidence>
<dbReference type="SMART" id="SM00852">
    <property type="entry name" value="MoCF_biosynth"/>
    <property type="match status" value="1"/>
</dbReference>
<dbReference type="RefSeq" id="WP_204401503.1">
    <property type="nucleotide sequence ID" value="NZ_JAFBEE010000007.1"/>
</dbReference>
<dbReference type="Gene3D" id="2.170.190.11">
    <property type="entry name" value="Molybdopterin biosynthesis moea protein, domain 3"/>
    <property type="match status" value="1"/>
</dbReference>
<name>A0ABS2NQK2_9FIRM</name>
<dbReference type="NCBIfam" id="TIGR00177">
    <property type="entry name" value="molyb_syn"/>
    <property type="match status" value="1"/>
</dbReference>
<dbReference type="EC" id="2.10.1.1" evidence="5 10"/>
<dbReference type="Gene3D" id="2.40.340.10">
    <property type="entry name" value="MoeA, C-terminal, domain IV"/>
    <property type="match status" value="1"/>
</dbReference>
<dbReference type="Gene3D" id="3.40.980.10">
    <property type="entry name" value="MoaB/Mog-like domain"/>
    <property type="match status" value="1"/>
</dbReference>
<dbReference type="PANTHER" id="PTHR10192:SF5">
    <property type="entry name" value="GEPHYRIN"/>
    <property type="match status" value="1"/>
</dbReference>
<comment type="cofactor">
    <cofactor evidence="10">
        <name>Mg(2+)</name>
        <dbReference type="ChEBI" id="CHEBI:18420"/>
    </cofactor>
</comment>
<proteinExistence type="inferred from homology"/>
<dbReference type="InterPro" id="IPR036135">
    <property type="entry name" value="MoeA_linker/N_sf"/>
</dbReference>
<dbReference type="PANTHER" id="PTHR10192">
    <property type="entry name" value="MOLYBDOPTERIN BIOSYNTHESIS PROTEIN"/>
    <property type="match status" value="1"/>
</dbReference>
<dbReference type="NCBIfam" id="NF045515">
    <property type="entry name" value="Glp_gephyrin"/>
    <property type="match status" value="1"/>
</dbReference>
<organism evidence="12 13">
    <name type="scientific">Alkaliphilus hydrothermalis</name>
    <dbReference type="NCBI Taxonomy" id="1482730"/>
    <lineage>
        <taxon>Bacteria</taxon>
        <taxon>Bacillati</taxon>
        <taxon>Bacillota</taxon>
        <taxon>Clostridia</taxon>
        <taxon>Peptostreptococcales</taxon>
        <taxon>Natronincolaceae</taxon>
        <taxon>Alkaliphilus</taxon>
    </lineage>
</organism>
<dbReference type="SUPFAM" id="SSF63867">
    <property type="entry name" value="MoeA C-terminal domain-like"/>
    <property type="match status" value="1"/>
</dbReference>
<evidence type="ECO:0000259" key="11">
    <source>
        <dbReference type="SMART" id="SM00852"/>
    </source>
</evidence>
<protein>
    <recommendedName>
        <fullName evidence="6 10">Molybdopterin molybdenumtransferase</fullName>
        <ecNumber evidence="5 10">2.10.1.1</ecNumber>
    </recommendedName>
</protein>
<dbReference type="EMBL" id="JAFBEE010000007">
    <property type="protein sequence ID" value="MBM7614874.1"/>
    <property type="molecule type" value="Genomic_DNA"/>
</dbReference>